<proteinExistence type="predicted"/>
<name>A0A7I8VWJ0_9ANNE</name>
<protein>
    <submittedName>
        <fullName evidence="2">Uncharacterized protein</fullName>
    </submittedName>
</protein>
<reference evidence="2 3" key="1">
    <citation type="submission" date="2020-08" db="EMBL/GenBank/DDBJ databases">
        <authorList>
            <person name="Hejnol A."/>
        </authorList>
    </citation>
    <scope>NUCLEOTIDE SEQUENCE [LARGE SCALE GENOMIC DNA]</scope>
</reference>
<evidence type="ECO:0000313" key="3">
    <source>
        <dbReference type="Proteomes" id="UP000549394"/>
    </source>
</evidence>
<dbReference type="AlphaFoldDB" id="A0A7I8VWJ0"/>
<gene>
    <name evidence="2" type="ORF">DGYR_LOCUS8761</name>
</gene>
<organism evidence="2 3">
    <name type="scientific">Dimorphilus gyrociliatus</name>
    <dbReference type="NCBI Taxonomy" id="2664684"/>
    <lineage>
        <taxon>Eukaryota</taxon>
        <taxon>Metazoa</taxon>
        <taxon>Spiralia</taxon>
        <taxon>Lophotrochozoa</taxon>
        <taxon>Annelida</taxon>
        <taxon>Polychaeta</taxon>
        <taxon>Polychaeta incertae sedis</taxon>
        <taxon>Dinophilidae</taxon>
        <taxon>Dimorphilus</taxon>
    </lineage>
</organism>
<sequence length="187" mass="21541">MPEIFKNSGYKKNRDDWCPAHYYAMSLKWGTVLVRKDTISMPKEADVVNIQPCFKKKAENDNGRSDDGNPIKGEINNKLDSDFEKQKVNFDKSNSLEREGEDKSSQNHQFVLPVPRANSLHLDNCFAHYFKEIPIPSVFVPHFETYMGPSMSIRGLIISEIDRLGTLPLVGNRDERKSKFLKFQKTE</sequence>
<keyword evidence="3" id="KW-1185">Reference proteome</keyword>
<evidence type="ECO:0000313" key="2">
    <source>
        <dbReference type="EMBL" id="CAD5120707.1"/>
    </source>
</evidence>
<evidence type="ECO:0000256" key="1">
    <source>
        <dbReference type="SAM" id="MobiDB-lite"/>
    </source>
</evidence>
<dbReference type="EMBL" id="CAJFCJ010000013">
    <property type="protein sequence ID" value="CAD5120707.1"/>
    <property type="molecule type" value="Genomic_DNA"/>
</dbReference>
<dbReference type="Proteomes" id="UP000549394">
    <property type="component" value="Unassembled WGS sequence"/>
</dbReference>
<accession>A0A7I8VWJ0</accession>
<comment type="caution">
    <text evidence="2">The sequence shown here is derived from an EMBL/GenBank/DDBJ whole genome shotgun (WGS) entry which is preliminary data.</text>
</comment>
<feature type="region of interest" description="Disordered" evidence="1">
    <location>
        <begin position="57"/>
        <end position="78"/>
    </location>
</feature>